<accession>A0ABP8HN59</accession>
<reference evidence="2" key="1">
    <citation type="journal article" date="2019" name="Int. J. Syst. Evol. Microbiol.">
        <title>The Global Catalogue of Microorganisms (GCM) 10K type strain sequencing project: providing services to taxonomists for standard genome sequencing and annotation.</title>
        <authorList>
            <consortium name="The Broad Institute Genomics Platform"/>
            <consortium name="The Broad Institute Genome Sequencing Center for Infectious Disease"/>
            <person name="Wu L."/>
            <person name="Ma J."/>
        </authorList>
    </citation>
    <scope>NUCLEOTIDE SEQUENCE [LARGE SCALE GENOMIC DNA]</scope>
    <source>
        <strain evidence="2">JCM 17666</strain>
    </source>
</reference>
<dbReference type="InterPro" id="IPR029069">
    <property type="entry name" value="HotDog_dom_sf"/>
</dbReference>
<sequence>MTRPIDLRPKEDAVLGTRFADLEIGKKLNPIRFTLTRDFMKEYAAAVQADPDGYDVDGRKAALPLTLAPYMAAVLTNTYRPQDGGIVTRQKWSFHRPLWMDEDLDIVATGYLKDKYERRGRLVHVHAAEFRTVDGELIASAERGCIWPE</sequence>
<gene>
    <name evidence="1" type="ORF">GCM10023144_42770</name>
</gene>
<organism evidence="1 2">
    <name type="scientific">Pigmentiphaga soli</name>
    <dbReference type="NCBI Taxonomy" id="1007095"/>
    <lineage>
        <taxon>Bacteria</taxon>
        <taxon>Pseudomonadati</taxon>
        <taxon>Pseudomonadota</taxon>
        <taxon>Betaproteobacteria</taxon>
        <taxon>Burkholderiales</taxon>
        <taxon>Alcaligenaceae</taxon>
        <taxon>Pigmentiphaga</taxon>
    </lineage>
</organism>
<evidence type="ECO:0000313" key="2">
    <source>
        <dbReference type="Proteomes" id="UP001501671"/>
    </source>
</evidence>
<evidence type="ECO:0008006" key="3">
    <source>
        <dbReference type="Google" id="ProtNLM"/>
    </source>
</evidence>
<dbReference type="EMBL" id="BAABFO010000030">
    <property type="protein sequence ID" value="GAA4341683.1"/>
    <property type="molecule type" value="Genomic_DNA"/>
</dbReference>
<dbReference type="Proteomes" id="UP001501671">
    <property type="component" value="Unassembled WGS sequence"/>
</dbReference>
<comment type="caution">
    <text evidence="1">The sequence shown here is derived from an EMBL/GenBank/DDBJ whole genome shotgun (WGS) entry which is preliminary data.</text>
</comment>
<keyword evidence="2" id="KW-1185">Reference proteome</keyword>
<dbReference type="RefSeq" id="WP_345251948.1">
    <property type="nucleotide sequence ID" value="NZ_BAABFO010000030.1"/>
</dbReference>
<name>A0ABP8HN59_9BURK</name>
<proteinExistence type="predicted"/>
<evidence type="ECO:0000313" key="1">
    <source>
        <dbReference type="EMBL" id="GAA4341683.1"/>
    </source>
</evidence>
<dbReference type="Gene3D" id="3.10.129.10">
    <property type="entry name" value="Hotdog Thioesterase"/>
    <property type="match status" value="1"/>
</dbReference>
<dbReference type="SUPFAM" id="SSF54637">
    <property type="entry name" value="Thioesterase/thiol ester dehydrase-isomerase"/>
    <property type="match status" value="1"/>
</dbReference>
<protein>
    <recommendedName>
        <fullName evidence="3">N-terminal of MaoC-like dehydratase domain-containing protein</fullName>
    </recommendedName>
</protein>